<dbReference type="PROSITE" id="PS51257">
    <property type="entry name" value="PROKAR_LIPOPROTEIN"/>
    <property type="match status" value="1"/>
</dbReference>
<keyword evidence="2" id="KW-1185">Reference proteome</keyword>
<dbReference type="Proteomes" id="UP000182769">
    <property type="component" value="Unassembled WGS sequence"/>
</dbReference>
<gene>
    <name evidence="1" type="ORF">Ga0061065_10283</name>
</gene>
<dbReference type="EMBL" id="CYHG01000002">
    <property type="protein sequence ID" value="CUB02746.1"/>
    <property type="molecule type" value="Genomic_DNA"/>
</dbReference>
<dbReference type="OrthoDB" id="6402397at2"/>
<evidence type="ECO:0000313" key="2">
    <source>
        <dbReference type="Proteomes" id="UP000182769"/>
    </source>
</evidence>
<accession>A0A0K6II52</accession>
<organism evidence="1 2">
    <name type="scientific">Marinomonas fungiae</name>
    <dbReference type="NCBI Taxonomy" id="1137284"/>
    <lineage>
        <taxon>Bacteria</taxon>
        <taxon>Pseudomonadati</taxon>
        <taxon>Pseudomonadota</taxon>
        <taxon>Gammaproteobacteria</taxon>
        <taxon>Oceanospirillales</taxon>
        <taxon>Oceanospirillaceae</taxon>
        <taxon>Marinomonas</taxon>
    </lineage>
</organism>
<evidence type="ECO:0000313" key="1">
    <source>
        <dbReference type="EMBL" id="CUB02746.1"/>
    </source>
</evidence>
<name>A0A0K6II52_9GAMM</name>
<sequence>MILSRQIIRIFVVFLSVFLVSCASFESTRKGPSIDIFPVFHTLLLTVERNPFEKSKQQLNIYLDEYSEILVTQNVQLNWSNEASERLANFAKKRLISMGVAPGYIQIRKVNTLIDSHFDFEIKVVQHQVADIVCEKSKTQNYFLSDNGCFTENARWKSMVAPERMLPDLGQLQE</sequence>
<reference evidence="2" key="1">
    <citation type="submission" date="2015-08" db="EMBL/GenBank/DDBJ databases">
        <authorList>
            <person name="Varghese N."/>
        </authorList>
    </citation>
    <scope>NUCLEOTIDE SEQUENCE [LARGE SCALE GENOMIC DNA]</scope>
    <source>
        <strain evidence="2">JCM 18476</strain>
    </source>
</reference>
<protein>
    <recommendedName>
        <fullName evidence="3">Lipoprotein</fullName>
    </recommendedName>
</protein>
<dbReference type="AlphaFoldDB" id="A0A0K6II52"/>
<proteinExistence type="predicted"/>
<evidence type="ECO:0008006" key="3">
    <source>
        <dbReference type="Google" id="ProtNLM"/>
    </source>
</evidence>
<dbReference type="RefSeq" id="WP_055461720.1">
    <property type="nucleotide sequence ID" value="NZ_CYHG01000002.1"/>
</dbReference>
<dbReference type="STRING" id="1137284.GCA_001418205_00588"/>